<feature type="transmembrane region" description="Helical" evidence="1">
    <location>
        <begin position="97"/>
        <end position="116"/>
    </location>
</feature>
<sequence>MDIILVFDHFGHHSYMHHFWTCTIPVSSLYHGLLVSLNIIHTYIILLHIHHPCIILVSWRSSLYLWISFIHTSFFGHPSSMYHSCIMEIILVSLDIIHTYIILWTYIIHVSFLYHGDHISGYHSTHTSFFGHPSPGSWIILVSLDIIHTYNILWTSIIPCIILVSWRSSLYLWISFMHTSFFGHPSSLLVSFLYHIIHHTCIIRVSSLNHIH</sequence>
<reference evidence="2 3" key="1">
    <citation type="submission" date="2021-06" db="EMBL/GenBank/DDBJ databases">
        <title>Caerostris extrusa draft genome.</title>
        <authorList>
            <person name="Kono N."/>
            <person name="Arakawa K."/>
        </authorList>
    </citation>
    <scope>NUCLEOTIDE SEQUENCE [LARGE SCALE GENOMIC DNA]</scope>
</reference>
<gene>
    <name evidence="2" type="ORF">CEXT_194501</name>
</gene>
<protein>
    <recommendedName>
        <fullName evidence="4">Cytochrome c oxidase subunit 3</fullName>
    </recommendedName>
</protein>
<organism evidence="2 3">
    <name type="scientific">Caerostris extrusa</name>
    <name type="common">Bark spider</name>
    <name type="synonym">Caerostris bankana</name>
    <dbReference type="NCBI Taxonomy" id="172846"/>
    <lineage>
        <taxon>Eukaryota</taxon>
        <taxon>Metazoa</taxon>
        <taxon>Ecdysozoa</taxon>
        <taxon>Arthropoda</taxon>
        <taxon>Chelicerata</taxon>
        <taxon>Arachnida</taxon>
        <taxon>Araneae</taxon>
        <taxon>Araneomorphae</taxon>
        <taxon>Entelegynae</taxon>
        <taxon>Araneoidea</taxon>
        <taxon>Araneidae</taxon>
        <taxon>Caerostris</taxon>
    </lineage>
</organism>
<keyword evidence="1" id="KW-0812">Transmembrane</keyword>
<dbReference type="AlphaFoldDB" id="A0AAV4MKZ9"/>
<proteinExistence type="predicted"/>
<name>A0AAV4MKZ9_CAEEX</name>
<keyword evidence="1" id="KW-0472">Membrane</keyword>
<dbReference type="Proteomes" id="UP001054945">
    <property type="component" value="Unassembled WGS sequence"/>
</dbReference>
<keyword evidence="1" id="KW-1133">Transmembrane helix</keyword>
<accession>A0AAV4MKZ9</accession>
<evidence type="ECO:0008006" key="4">
    <source>
        <dbReference type="Google" id="ProtNLM"/>
    </source>
</evidence>
<dbReference type="EMBL" id="BPLR01002363">
    <property type="protein sequence ID" value="GIX72998.1"/>
    <property type="molecule type" value="Genomic_DNA"/>
</dbReference>
<keyword evidence="3" id="KW-1185">Reference proteome</keyword>
<feature type="transmembrane region" description="Helical" evidence="1">
    <location>
        <begin position="137"/>
        <end position="164"/>
    </location>
</feature>
<evidence type="ECO:0000256" key="1">
    <source>
        <dbReference type="SAM" id="Phobius"/>
    </source>
</evidence>
<evidence type="ECO:0000313" key="3">
    <source>
        <dbReference type="Proteomes" id="UP001054945"/>
    </source>
</evidence>
<evidence type="ECO:0000313" key="2">
    <source>
        <dbReference type="EMBL" id="GIX72998.1"/>
    </source>
</evidence>
<comment type="caution">
    <text evidence="2">The sequence shown here is derived from an EMBL/GenBank/DDBJ whole genome shotgun (WGS) entry which is preliminary data.</text>
</comment>